<reference evidence="1 2" key="1">
    <citation type="submission" date="2017-02" db="EMBL/GenBank/DDBJ databases">
        <authorList>
            <person name="Peterson S.W."/>
        </authorList>
    </citation>
    <scope>NUCLEOTIDE SEQUENCE [LARGE SCALE GENOMIC DNA]</scope>
    <source>
        <strain evidence="1 2">ATCC 43324</strain>
    </source>
</reference>
<dbReference type="EMBL" id="FUXK01000009">
    <property type="protein sequence ID" value="SJZ76717.1"/>
    <property type="molecule type" value="Genomic_DNA"/>
</dbReference>
<dbReference type="eggNOG" id="COG0189">
    <property type="taxonomic scope" value="Bacteria"/>
</dbReference>
<name>A0A1T4NCG8_9BACT</name>
<dbReference type="AlphaFoldDB" id="A0A1T4NCG8"/>
<evidence type="ECO:0000313" key="1">
    <source>
        <dbReference type="EMBL" id="SJZ76717.1"/>
    </source>
</evidence>
<evidence type="ECO:0008006" key="3">
    <source>
        <dbReference type="Google" id="ProtNLM"/>
    </source>
</evidence>
<evidence type="ECO:0000313" key="2">
    <source>
        <dbReference type="Proteomes" id="UP000190065"/>
    </source>
</evidence>
<sequence length="267" mass="29478">MKIVAIARDKRFSPHSVEKDCAILQAVVEGLQQPVVWTDEAQVQTEGLPPADLYLTMARSTAVLQQLAEAEKTGKRVVNAAESVAQCVRSVLHRALQVHAIPLPPTEGNAGYWLKRGDASAQEQGDVVFCRDKEALAMQQQLFVQRGITDWVVEAHLPGDLLKFYGVAGGFFRFFYPSDDGMSKFGNEQHNGLAHHYAFDAAQLQAMVEQVAALTGVEVYGGDVIVAPSGDFFLIDFNDWPSFSRCREAAVKAIVAWVKHKYLNETK</sequence>
<dbReference type="SUPFAM" id="SSF56059">
    <property type="entry name" value="Glutathione synthetase ATP-binding domain-like"/>
    <property type="match status" value="1"/>
</dbReference>
<dbReference type="Proteomes" id="UP000190065">
    <property type="component" value="Unassembled WGS sequence"/>
</dbReference>
<accession>A0A1T4NCG8</accession>
<proteinExistence type="predicted"/>
<dbReference type="STRING" id="28136.SAMN02745202_01033"/>
<protein>
    <recommendedName>
        <fullName evidence="3">Glutathione synthase/RimK-type ligase, ATP-grasp superfamily</fullName>
    </recommendedName>
</protein>
<gene>
    <name evidence="1" type="ORF">SAMN02745202_01033</name>
</gene>
<dbReference type="Gene3D" id="3.30.470.20">
    <property type="entry name" value="ATP-grasp fold, B domain"/>
    <property type="match status" value="1"/>
</dbReference>
<dbReference type="RefSeq" id="WP_025071033.1">
    <property type="nucleotide sequence ID" value="NZ_FUXK01000009.1"/>
</dbReference>
<organism evidence="1 2">
    <name type="scientific">Segatella oulorum</name>
    <dbReference type="NCBI Taxonomy" id="28136"/>
    <lineage>
        <taxon>Bacteria</taxon>
        <taxon>Pseudomonadati</taxon>
        <taxon>Bacteroidota</taxon>
        <taxon>Bacteroidia</taxon>
        <taxon>Bacteroidales</taxon>
        <taxon>Prevotellaceae</taxon>
        <taxon>Segatella</taxon>
    </lineage>
</organism>